<dbReference type="RefSeq" id="WP_006987720.1">
    <property type="nucleotide sequence ID" value="NZ_JH594606.1"/>
</dbReference>
<dbReference type="Pfam" id="PF04230">
    <property type="entry name" value="PS_pyruv_trans"/>
    <property type="match status" value="1"/>
</dbReference>
<name>H2BRT3_GILLR</name>
<proteinExistence type="predicted"/>
<evidence type="ECO:0000313" key="2">
    <source>
        <dbReference type="EMBL" id="EHQ01398.1"/>
    </source>
</evidence>
<dbReference type="eggNOG" id="COG2327">
    <property type="taxonomic scope" value="Bacteria"/>
</dbReference>
<dbReference type="Proteomes" id="UP000003844">
    <property type="component" value="Unassembled WGS sequence"/>
</dbReference>
<dbReference type="OrthoDB" id="9803627at2"/>
<dbReference type="AlphaFoldDB" id="H2BRT3"/>
<dbReference type="EMBL" id="JH594606">
    <property type="protein sequence ID" value="EHQ01398.1"/>
    <property type="molecule type" value="Genomic_DNA"/>
</dbReference>
<dbReference type="InterPro" id="IPR007345">
    <property type="entry name" value="Polysacch_pyruvyl_Trfase"/>
</dbReference>
<reference evidence="3" key="1">
    <citation type="journal article" date="2012" name="Stand. Genomic Sci.">
        <title>Genome sequence of the Antarctic rhodopsins-containing flavobacterium Gillisia limnaea type strain (R-8282(T)).</title>
        <authorList>
            <person name="Riedel T."/>
            <person name="Held B."/>
            <person name="Nolan M."/>
            <person name="Lucas S."/>
            <person name="Lapidus A."/>
            <person name="Tice H."/>
            <person name="Del Rio T.G."/>
            <person name="Cheng J.F."/>
            <person name="Han C."/>
            <person name="Tapia R."/>
            <person name="Goodwin L.A."/>
            <person name="Pitluck S."/>
            <person name="Liolios K."/>
            <person name="Mavromatis K."/>
            <person name="Pagani I."/>
            <person name="Ivanova N."/>
            <person name="Mikhailova N."/>
            <person name="Pati A."/>
            <person name="Chen A."/>
            <person name="Palaniappan K."/>
            <person name="Land M."/>
            <person name="Rohde M."/>
            <person name="Tindall B.J."/>
            <person name="Detter J.C."/>
            <person name="Goker M."/>
            <person name="Bristow J."/>
            <person name="Eisen J.A."/>
            <person name="Markowitz V."/>
            <person name="Hugenholtz P."/>
            <person name="Kyrpides N.C."/>
            <person name="Klenk H.P."/>
            <person name="Woyke T."/>
        </authorList>
    </citation>
    <scope>NUCLEOTIDE SEQUENCE [LARGE SCALE GENOMIC DNA]</scope>
    <source>
        <strain evidence="3">DSM 15749 / LMG 21470 / R-8282</strain>
    </source>
</reference>
<dbReference type="HOGENOM" id="CLU_071049_2_0_10"/>
<dbReference type="STRING" id="865937.Gilli_0688"/>
<gene>
    <name evidence="2" type="ORF">Gilli_0688</name>
</gene>
<keyword evidence="3" id="KW-1185">Reference proteome</keyword>
<accession>H2BRT3</accession>
<feature type="domain" description="Polysaccharide pyruvyl transferase" evidence="1">
    <location>
        <begin position="49"/>
        <end position="233"/>
    </location>
</feature>
<sequence>MNIAKSLKFRFRKIKNKIITFPVSVLEKYKYNSINGGYILAGGGGWSKNFGDALNTILIEFLSEKKIIHADFLNVKKGDKIYIVIGSILQWVKKPSVIWGAGFIAENSTLKSDKLEILAVRGPLTLKILEKEGYDTLGIALGDPALLLPYMYFPDKKPKKFKVGLIPHYADKNHDWIQKVQKQNKDLTVIDIMCGLDWKNFIDEILDCDIILSSSLHGLIVSDAYGIPTQWISFSNKVLGAGFKFEDYYESINVDDYSCQHININTNLDQIIAKATFKPINLDIPKLINSCPFITPKARTKLHSNYKNIEISS</sequence>
<organism evidence="2 3">
    <name type="scientific">Gillisia limnaea (strain DSM 15749 / LMG 21470 / R-8282)</name>
    <dbReference type="NCBI Taxonomy" id="865937"/>
    <lineage>
        <taxon>Bacteria</taxon>
        <taxon>Pseudomonadati</taxon>
        <taxon>Bacteroidota</taxon>
        <taxon>Flavobacteriia</taxon>
        <taxon>Flavobacteriales</taxon>
        <taxon>Flavobacteriaceae</taxon>
        <taxon>Gillisia</taxon>
    </lineage>
</organism>
<evidence type="ECO:0000259" key="1">
    <source>
        <dbReference type="Pfam" id="PF04230"/>
    </source>
</evidence>
<protein>
    <submittedName>
        <fullName evidence="2">ExoV-like protein</fullName>
    </submittedName>
</protein>
<evidence type="ECO:0000313" key="3">
    <source>
        <dbReference type="Proteomes" id="UP000003844"/>
    </source>
</evidence>